<keyword evidence="6 13" id="KW-1133">Transmembrane helix</keyword>
<dbReference type="GO" id="GO:0005886">
    <property type="term" value="C:plasma membrane"/>
    <property type="evidence" value="ECO:0007669"/>
    <property type="project" value="TreeGrafter"/>
</dbReference>
<evidence type="ECO:0000256" key="7">
    <source>
        <dbReference type="ARBA" id="ARBA00023053"/>
    </source>
</evidence>
<keyword evidence="3 12" id="KW-0813">Transport</keyword>
<evidence type="ECO:0008006" key="16">
    <source>
        <dbReference type="Google" id="ProtNLM"/>
    </source>
</evidence>
<dbReference type="InterPro" id="IPR001873">
    <property type="entry name" value="ENaC"/>
</dbReference>
<comment type="caution">
    <text evidence="14">The sequence shown here is derived from an EMBL/GenBank/DDBJ whole genome shotgun (WGS) entry which is preliminary data.</text>
</comment>
<name>A0AAW1V872_9CUCU</name>
<evidence type="ECO:0000256" key="8">
    <source>
        <dbReference type="ARBA" id="ARBA00023065"/>
    </source>
</evidence>
<dbReference type="Gene3D" id="2.60.470.10">
    <property type="entry name" value="Acid-sensing ion channels like domains"/>
    <property type="match status" value="1"/>
</dbReference>
<comment type="similarity">
    <text evidence="2 12">Belongs to the amiloride-sensitive sodium channel (TC 1.A.6) family.</text>
</comment>
<keyword evidence="7" id="KW-0915">Sodium</keyword>
<dbReference type="EMBL" id="JARQZJ010000123">
    <property type="protein sequence ID" value="KAK9889770.1"/>
    <property type="molecule type" value="Genomic_DNA"/>
</dbReference>
<evidence type="ECO:0000256" key="13">
    <source>
        <dbReference type="SAM" id="Phobius"/>
    </source>
</evidence>
<evidence type="ECO:0000256" key="4">
    <source>
        <dbReference type="ARBA" id="ARBA00022461"/>
    </source>
</evidence>
<dbReference type="Pfam" id="PF00858">
    <property type="entry name" value="ASC"/>
    <property type="match status" value="1"/>
</dbReference>
<evidence type="ECO:0000256" key="9">
    <source>
        <dbReference type="ARBA" id="ARBA00023136"/>
    </source>
</evidence>
<organism evidence="14 15">
    <name type="scientific">Henosepilachna vigintioctopunctata</name>
    <dbReference type="NCBI Taxonomy" id="420089"/>
    <lineage>
        <taxon>Eukaryota</taxon>
        <taxon>Metazoa</taxon>
        <taxon>Ecdysozoa</taxon>
        <taxon>Arthropoda</taxon>
        <taxon>Hexapoda</taxon>
        <taxon>Insecta</taxon>
        <taxon>Pterygota</taxon>
        <taxon>Neoptera</taxon>
        <taxon>Endopterygota</taxon>
        <taxon>Coleoptera</taxon>
        <taxon>Polyphaga</taxon>
        <taxon>Cucujiformia</taxon>
        <taxon>Coccinelloidea</taxon>
        <taxon>Coccinellidae</taxon>
        <taxon>Epilachninae</taxon>
        <taxon>Epilachnini</taxon>
        <taxon>Henosepilachna</taxon>
    </lineage>
</organism>
<keyword evidence="8 12" id="KW-0406">Ion transport</keyword>
<evidence type="ECO:0000256" key="11">
    <source>
        <dbReference type="ARBA" id="ARBA00023303"/>
    </source>
</evidence>
<evidence type="ECO:0000256" key="2">
    <source>
        <dbReference type="ARBA" id="ARBA00007193"/>
    </source>
</evidence>
<keyword evidence="15" id="KW-1185">Reference proteome</keyword>
<evidence type="ECO:0000256" key="3">
    <source>
        <dbReference type="ARBA" id="ARBA00022448"/>
    </source>
</evidence>
<evidence type="ECO:0000256" key="12">
    <source>
        <dbReference type="RuleBase" id="RU000679"/>
    </source>
</evidence>
<comment type="subcellular location">
    <subcellularLocation>
        <location evidence="1">Membrane</location>
        <topology evidence="1">Multi-pass membrane protein</topology>
    </subcellularLocation>
</comment>
<evidence type="ECO:0000256" key="5">
    <source>
        <dbReference type="ARBA" id="ARBA00022692"/>
    </source>
</evidence>
<evidence type="ECO:0000256" key="10">
    <source>
        <dbReference type="ARBA" id="ARBA00023201"/>
    </source>
</evidence>
<reference evidence="14 15" key="1">
    <citation type="submission" date="2023-03" db="EMBL/GenBank/DDBJ databases">
        <title>Genome insight into feeding habits of ladybird beetles.</title>
        <authorList>
            <person name="Li H.-S."/>
            <person name="Huang Y.-H."/>
            <person name="Pang H."/>
        </authorList>
    </citation>
    <scope>NUCLEOTIDE SEQUENCE [LARGE SCALE GENOMIC DNA]</scope>
    <source>
        <strain evidence="14">SYSU_2023b</strain>
        <tissue evidence="14">Whole body</tissue>
    </source>
</reference>
<accession>A0AAW1V872</accession>
<keyword evidence="10 12" id="KW-0739">Sodium transport</keyword>
<dbReference type="AlphaFoldDB" id="A0AAW1V872"/>
<keyword evidence="11 12" id="KW-0407">Ion channel</keyword>
<protein>
    <recommendedName>
        <fullName evidence="16">Sodium channel protein Nach</fullName>
    </recommendedName>
</protein>
<gene>
    <name evidence="14" type="ORF">WA026_007148</name>
</gene>
<feature type="transmembrane region" description="Helical" evidence="13">
    <location>
        <begin position="423"/>
        <end position="446"/>
    </location>
</feature>
<evidence type="ECO:0000256" key="6">
    <source>
        <dbReference type="ARBA" id="ARBA00022989"/>
    </source>
</evidence>
<dbReference type="Proteomes" id="UP001431783">
    <property type="component" value="Unassembled WGS sequence"/>
</dbReference>
<keyword evidence="5 12" id="KW-0812">Transmembrane</keyword>
<keyword evidence="9 13" id="KW-0472">Membrane</keyword>
<dbReference type="PANTHER" id="PTHR11690:SF247">
    <property type="entry name" value="PICKPOCKET 23, ISOFORM C"/>
    <property type="match status" value="1"/>
</dbReference>
<keyword evidence="4 12" id="KW-0894">Sodium channel</keyword>
<dbReference type="GO" id="GO:0015280">
    <property type="term" value="F:ligand-gated sodium channel activity"/>
    <property type="evidence" value="ECO:0007669"/>
    <property type="project" value="TreeGrafter"/>
</dbReference>
<sequence length="544" mass="63935">MSQNNLILPKKLKPRMSWSDFYKLLKTSWSVQTRAFFENSTLHGVRYIAESQRPFFDKFIWFVFVSAGLITSTIIIISLWEKFQTNPTITGLDTDFHNWDVPFPAITVCQQKPGNETLIDEFIEEHFGDFNEKDQLKKLLELLTELSYDNIKEVKKFRKYESAFTEKSIRNLVFPLMNKCEDVFEECDWKAKPYNCCEGFFPVFTESGFCYSFNSRHYEKKCPWCDDQLPPFEMHYITETDLKWSLAFTIKDTDTEMPIYILNSDEIAGIDLKPQHIWDFRMKSISFSVKQTYTTEDARQLSVKQRHCVFPNERKLEVDHIYTYTACTRQCRMDSAMKICKCIPYFYPINGTTSRYRYCEVRELECISNNLERIISVEKCDCQLGCFNTVYEVEKLNNNNGERIKTMEAEFMSWPMIRYKREVLFGWVDLLVSFGGIAGLFLGFSLLSGVEIVYYFTIRAYFMIIKERSALDKLYVQKKFNRTANIGLPPYSISASLPGNGLIELRKDLSKKKKRKYGQKIIPLKQNMKTADTIKSPFGIQYLN</sequence>
<proteinExistence type="inferred from homology"/>
<dbReference type="PANTHER" id="PTHR11690">
    <property type="entry name" value="AMILORIDE-SENSITIVE SODIUM CHANNEL-RELATED"/>
    <property type="match status" value="1"/>
</dbReference>
<evidence type="ECO:0000313" key="14">
    <source>
        <dbReference type="EMBL" id="KAK9889770.1"/>
    </source>
</evidence>
<evidence type="ECO:0000256" key="1">
    <source>
        <dbReference type="ARBA" id="ARBA00004141"/>
    </source>
</evidence>
<dbReference type="Gene3D" id="1.10.287.770">
    <property type="entry name" value="YojJ-like"/>
    <property type="match status" value="1"/>
</dbReference>
<feature type="transmembrane region" description="Helical" evidence="13">
    <location>
        <begin position="59"/>
        <end position="80"/>
    </location>
</feature>
<evidence type="ECO:0000313" key="15">
    <source>
        <dbReference type="Proteomes" id="UP001431783"/>
    </source>
</evidence>